<evidence type="ECO:0000313" key="2">
    <source>
        <dbReference type="Proteomes" id="UP001141806"/>
    </source>
</evidence>
<name>A0A9Q0H9M7_9MAGN</name>
<proteinExistence type="predicted"/>
<sequence length="107" mass="12281">MISMHRLINPLSVIFMFVMRELINSFVLLLPCLLQVLDPFNFIILLVHMISMSRLYLLHSPVICWVSILDGKKLDLEQGHRDFSVNQLALESRLAEVGSFHTNKCGV</sequence>
<reference evidence="1" key="1">
    <citation type="journal article" date="2023" name="Plant J.">
        <title>The genome of the king protea, Protea cynaroides.</title>
        <authorList>
            <person name="Chang J."/>
            <person name="Duong T.A."/>
            <person name="Schoeman C."/>
            <person name="Ma X."/>
            <person name="Roodt D."/>
            <person name="Barker N."/>
            <person name="Li Z."/>
            <person name="Van de Peer Y."/>
            <person name="Mizrachi E."/>
        </authorList>
    </citation>
    <scope>NUCLEOTIDE SEQUENCE</scope>
    <source>
        <tissue evidence="1">Young leaves</tissue>
    </source>
</reference>
<accession>A0A9Q0H9M7</accession>
<evidence type="ECO:0000313" key="1">
    <source>
        <dbReference type="EMBL" id="KAJ4962467.1"/>
    </source>
</evidence>
<protein>
    <submittedName>
        <fullName evidence="1">Uncharacterized protein</fullName>
    </submittedName>
</protein>
<dbReference type="EMBL" id="JAMYWD010000008">
    <property type="protein sequence ID" value="KAJ4962467.1"/>
    <property type="molecule type" value="Genomic_DNA"/>
</dbReference>
<dbReference type="AlphaFoldDB" id="A0A9Q0H9M7"/>
<organism evidence="1 2">
    <name type="scientific">Protea cynaroides</name>
    <dbReference type="NCBI Taxonomy" id="273540"/>
    <lineage>
        <taxon>Eukaryota</taxon>
        <taxon>Viridiplantae</taxon>
        <taxon>Streptophyta</taxon>
        <taxon>Embryophyta</taxon>
        <taxon>Tracheophyta</taxon>
        <taxon>Spermatophyta</taxon>
        <taxon>Magnoliopsida</taxon>
        <taxon>Proteales</taxon>
        <taxon>Proteaceae</taxon>
        <taxon>Protea</taxon>
    </lineage>
</organism>
<keyword evidence="2" id="KW-1185">Reference proteome</keyword>
<gene>
    <name evidence="1" type="ORF">NE237_022406</name>
</gene>
<dbReference type="Proteomes" id="UP001141806">
    <property type="component" value="Unassembled WGS sequence"/>
</dbReference>
<comment type="caution">
    <text evidence="1">The sequence shown here is derived from an EMBL/GenBank/DDBJ whole genome shotgun (WGS) entry which is preliminary data.</text>
</comment>